<evidence type="ECO:0000313" key="1">
    <source>
        <dbReference type="EMBL" id="AID54838.1"/>
    </source>
</evidence>
<dbReference type="AlphaFoldDB" id="A0A075EAP9"/>
<reference evidence="1" key="1">
    <citation type="journal article" date="2014" name="BMC Genomics">
        <title>Fragmented mitochondrial genomes are present in both major clades of the blood-sucking lice (suborder Anoplura): evidence from two Hoplopleura rodent lice (family Hoplopleuridae).</title>
        <authorList>
            <person name="Dong W.G."/>
            <person name="Song S."/>
            <person name="Guo X.G."/>
            <person name="Jin D.C."/>
            <person name="Yang Q."/>
            <person name="Barker S.C."/>
            <person name="Shao R."/>
        </authorList>
    </citation>
    <scope>NUCLEOTIDE SEQUENCE</scope>
    <source>
        <strain evidence="1">Sample #344</strain>
    </source>
</reference>
<gene>
    <name evidence="1" type="primary">nad4L</name>
</gene>
<dbReference type="EMBL" id="KJ648941">
    <property type="protein sequence ID" value="AID54838.1"/>
    <property type="molecule type" value="Genomic_DNA"/>
</dbReference>
<protein>
    <submittedName>
        <fullName evidence="1">NADH dehydrogenase subunit 4L</fullName>
    </submittedName>
</protein>
<proteinExistence type="predicted"/>
<accession>A0A075EAP9</accession>
<geneLocation type="mitochondrion" evidence="1"/>
<keyword evidence="1" id="KW-0496">Mitochondrion</keyword>
<sequence length="90" mass="9836">MYIIYGMLISLCFFKMLSSKKITISLISMEFASATMLSYLLVSSLLLTSVIYTLLLLTMFVCEGVIGLSLLSVPLVQGGPSPRKLSSSLF</sequence>
<organism evidence="1">
    <name type="scientific">Hoplopleura kitti</name>
    <dbReference type="NCBI Taxonomy" id="1511644"/>
    <lineage>
        <taxon>Eukaryota</taxon>
        <taxon>Metazoa</taxon>
        <taxon>Ecdysozoa</taxon>
        <taxon>Arthropoda</taxon>
        <taxon>Hexapoda</taxon>
        <taxon>Insecta</taxon>
        <taxon>Pterygota</taxon>
        <taxon>Neoptera</taxon>
        <taxon>Paraneoptera</taxon>
        <taxon>Psocodea</taxon>
        <taxon>Troctomorpha</taxon>
        <taxon>Phthiraptera</taxon>
        <taxon>Anoplura</taxon>
        <taxon>Hoplopleuridae</taxon>
        <taxon>Hoplopleura</taxon>
    </lineage>
</organism>
<reference evidence="1" key="2">
    <citation type="submission" date="2014-03" db="EMBL/GenBank/DDBJ databases">
        <authorList>
            <person name="Dong W.-G."/>
            <person name="Song S."/>
            <person name="Guo X.-G."/>
            <person name="Jin D.-C."/>
            <person name="Yang Q."/>
            <person name="Barker S.C."/>
            <person name="Shao R."/>
        </authorList>
    </citation>
    <scope>NUCLEOTIDE SEQUENCE</scope>
    <source>
        <strain evidence="1">Sample #344</strain>
    </source>
</reference>
<name>A0A075EAP9_9NEOP</name>